<dbReference type="InterPro" id="IPR029058">
    <property type="entry name" value="AB_hydrolase_fold"/>
</dbReference>
<protein>
    <submittedName>
        <fullName evidence="1">Esterase family protein</fullName>
    </submittedName>
</protein>
<dbReference type="Pfam" id="PF00756">
    <property type="entry name" value="Esterase"/>
    <property type="match status" value="1"/>
</dbReference>
<comment type="caution">
    <text evidence="1">The sequence shown here is derived from an EMBL/GenBank/DDBJ whole genome shotgun (WGS) entry which is preliminary data.</text>
</comment>
<dbReference type="OrthoDB" id="9803578at2"/>
<dbReference type="InterPro" id="IPR000801">
    <property type="entry name" value="Esterase-like"/>
</dbReference>
<dbReference type="PANTHER" id="PTHR48098">
    <property type="entry name" value="ENTEROCHELIN ESTERASE-RELATED"/>
    <property type="match status" value="1"/>
</dbReference>
<name>A0A5R9G8A2_9BACL</name>
<dbReference type="GO" id="GO:0016747">
    <property type="term" value="F:acyltransferase activity, transferring groups other than amino-acyl groups"/>
    <property type="evidence" value="ECO:0007669"/>
    <property type="project" value="TreeGrafter"/>
</dbReference>
<evidence type="ECO:0000313" key="2">
    <source>
        <dbReference type="Proteomes" id="UP000309676"/>
    </source>
</evidence>
<dbReference type="AlphaFoldDB" id="A0A5R9G8A2"/>
<sequence length="259" mass="28982">MALLRCDFFSDALQLSTSMTVILPQKTYTQIGMAGAGSARELYPTLYLLHGLSDDDTIWSRRTSVERYAASLGLAIVMPNVHRSFYADMEYGGRYWTFLTEELPALARSFFPLSAEREDNFAAGLSMGGYGAMKWALNRPDKLAAAASLSGALDALRMTRNPEPWIKPSLDLVFGGRELEGTEHDVISLLAKVDAADGPKPKLYQWCGTEDFLYADNVAFRDACRRTGLDLTYEEGPGDHSWGYWDEKIQDVLKWLPIR</sequence>
<dbReference type="EMBL" id="VCIW01000010">
    <property type="protein sequence ID" value="TLS51299.1"/>
    <property type="molecule type" value="Genomic_DNA"/>
</dbReference>
<dbReference type="Proteomes" id="UP000309676">
    <property type="component" value="Unassembled WGS sequence"/>
</dbReference>
<dbReference type="RefSeq" id="WP_138195295.1">
    <property type="nucleotide sequence ID" value="NZ_VCIW01000010.1"/>
</dbReference>
<dbReference type="SUPFAM" id="SSF53474">
    <property type="entry name" value="alpha/beta-Hydrolases"/>
    <property type="match status" value="1"/>
</dbReference>
<gene>
    <name evidence="1" type="ORF">FE782_16365</name>
</gene>
<keyword evidence="2" id="KW-1185">Reference proteome</keyword>
<proteinExistence type="predicted"/>
<dbReference type="PANTHER" id="PTHR48098:SF1">
    <property type="entry name" value="DIACYLGLYCEROL ACYLTRANSFERASE_MYCOLYLTRANSFERASE AG85A"/>
    <property type="match status" value="1"/>
</dbReference>
<evidence type="ECO:0000313" key="1">
    <source>
        <dbReference type="EMBL" id="TLS51299.1"/>
    </source>
</evidence>
<dbReference type="InterPro" id="IPR050583">
    <property type="entry name" value="Mycobacterial_A85_antigen"/>
</dbReference>
<accession>A0A5R9G8A2</accession>
<organism evidence="1 2">
    <name type="scientific">Paenibacillus antri</name>
    <dbReference type="NCBI Taxonomy" id="2582848"/>
    <lineage>
        <taxon>Bacteria</taxon>
        <taxon>Bacillati</taxon>
        <taxon>Bacillota</taxon>
        <taxon>Bacilli</taxon>
        <taxon>Bacillales</taxon>
        <taxon>Paenibacillaceae</taxon>
        <taxon>Paenibacillus</taxon>
    </lineage>
</organism>
<reference evidence="1 2" key="1">
    <citation type="submission" date="2019-05" db="EMBL/GenBank/DDBJ databases">
        <authorList>
            <person name="Narsing Rao M.P."/>
            <person name="Li W.J."/>
        </authorList>
    </citation>
    <scope>NUCLEOTIDE SEQUENCE [LARGE SCALE GENOMIC DNA]</scope>
    <source>
        <strain evidence="1 2">SYSU_K30003</strain>
    </source>
</reference>
<dbReference type="Gene3D" id="3.40.50.1820">
    <property type="entry name" value="alpha/beta hydrolase"/>
    <property type="match status" value="1"/>
</dbReference>